<evidence type="ECO:0000313" key="3">
    <source>
        <dbReference type="Proteomes" id="UP001295684"/>
    </source>
</evidence>
<feature type="region of interest" description="Disordered" evidence="1">
    <location>
        <begin position="314"/>
        <end position="340"/>
    </location>
</feature>
<feature type="compositionally biased region" description="Basic residues" evidence="1">
    <location>
        <begin position="323"/>
        <end position="332"/>
    </location>
</feature>
<dbReference type="Proteomes" id="UP001295684">
    <property type="component" value="Unassembled WGS sequence"/>
</dbReference>
<accession>A0AAD1Y6V8</accession>
<dbReference type="AlphaFoldDB" id="A0AAD1Y6V8"/>
<gene>
    <name evidence="2" type="ORF">ECRASSUSDP1_LOCUS27031</name>
</gene>
<reference evidence="2" key="1">
    <citation type="submission" date="2023-07" db="EMBL/GenBank/DDBJ databases">
        <authorList>
            <consortium name="AG Swart"/>
            <person name="Singh M."/>
            <person name="Singh A."/>
            <person name="Seah K."/>
            <person name="Emmerich C."/>
        </authorList>
    </citation>
    <scope>NUCLEOTIDE SEQUENCE</scope>
    <source>
        <strain evidence="2">DP1</strain>
    </source>
</reference>
<name>A0AAD1Y6V8_EUPCR</name>
<dbReference type="EMBL" id="CAMPGE010027881">
    <property type="protein sequence ID" value="CAI2385465.1"/>
    <property type="molecule type" value="Genomic_DNA"/>
</dbReference>
<evidence type="ECO:0000313" key="2">
    <source>
        <dbReference type="EMBL" id="CAI2385465.1"/>
    </source>
</evidence>
<proteinExistence type="predicted"/>
<protein>
    <submittedName>
        <fullName evidence="2">Uncharacterized protein</fullName>
    </submittedName>
</protein>
<keyword evidence="3" id="KW-1185">Reference proteome</keyword>
<comment type="caution">
    <text evidence="2">The sequence shown here is derived from an EMBL/GenBank/DDBJ whole genome shotgun (WGS) entry which is preliminary data.</text>
</comment>
<evidence type="ECO:0000256" key="1">
    <source>
        <dbReference type="SAM" id="MobiDB-lite"/>
    </source>
</evidence>
<organism evidence="2 3">
    <name type="scientific">Euplotes crassus</name>
    <dbReference type="NCBI Taxonomy" id="5936"/>
    <lineage>
        <taxon>Eukaryota</taxon>
        <taxon>Sar</taxon>
        <taxon>Alveolata</taxon>
        <taxon>Ciliophora</taxon>
        <taxon>Intramacronucleata</taxon>
        <taxon>Spirotrichea</taxon>
        <taxon>Hypotrichia</taxon>
        <taxon>Euplotida</taxon>
        <taxon>Euplotidae</taxon>
        <taxon>Moneuplotes</taxon>
    </lineage>
</organism>
<sequence>MEKEKTQNENLPEESTQINDNQLNLDSQMQSINTSLNNISVIKGVDVTFDADDINQSIFENNFCVNKSLADIKAKYPHLLVQKIDQDNIDEAISKCKDNKYYDFLRNFKFFHMNKFEKEAVMVSDLKKELKRIYVISNIRANNPYFVEKKNHKASPKHKKQGSTKFKDSCTMIYFDDNYQMKRKIPNNSSFKRDTEIFKKQSQKVFDFVPPIFPSGYESTLIKRNSSSNQQLLNLKENLSSLKGDKKYTLKDLFTKKNVNSVISKVSPSRYYRNDLTKILQKQKMSALGSIKGRIGAHSMPSLRIDRNSIDTSELNNSLGSMKSHKSKKSKKSLKEKEDSISNSPKYIPVIKRIYPEEILQKWENKKMEPFTERLNLLEMGKADIELMTMDDPSEFEAKLLKPTFSLPKIQKNSKDKARINDVNTFSNKDFALKEESKNTDLEHEISQVKKLSLKQSKTVFQPKKFKTFKDPIEITKSISKRLPDEIIRENLQEEVASYFQTERRHIKDSDFIKNLKLQNNKTNMEKGQNRFNMNSINESIRKRVDKKKKPQTKKEITKNIMEKKLKENVDAIKLPSKIKELNHKIKKDEGVTFDYKKELRILNRKIEKKQIKVHMDSLKDPKLLKLKSHIDQTYDRKRRKETFSLLNKKPILSHVSSSC</sequence>